<organism evidence="2 3">
    <name type="scientific">Podospora australis</name>
    <dbReference type="NCBI Taxonomy" id="1536484"/>
    <lineage>
        <taxon>Eukaryota</taxon>
        <taxon>Fungi</taxon>
        <taxon>Dikarya</taxon>
        <taxon>Ascomycota</taxon>
        <taxon>Pezizomycotina</taxon>
        <taxon>Sordariomycetes</taxon>
        <taxon>Sordariomycetidae</taxon>
        <taxon>Sordariales</taxon>
        <taxon>Podosporaceae</taxon>
        <taxon>Podospora</taxon>
    </lineage>
</organism>
<proteinExistence type="predicted"/>
<protein>
    <submittedName>
        <fullName evidence="2">Uncharacterized protein</fullName>
    </submittedName>
</protein>
<keyword evidence="3" id="KW-1185">Reference proteome</keyword>
<accession>A0AAN6WMJ1</accession>
<comment type="caution">
    <text evidence="2">The sequence shown here is derived from an EMBL/GenBank/DDBJ whole genome shotgun (WGS) entry which is preliminary data.</text>
</comment>
<evidence type="ECO:0000313" key="3">
    <source>
        <dbReference type="Proteomes" id="UP001302126"/>
    </source>
</evidence>
<reference evidence="2" key="2">
    <citation type="submission" date="2023-05" db="EMBL/GenBank/DDBJ databases">
        <authorList>
            <consortium name="Lawrence Berkeley National Laboratory"/>
            <person name="Steindorff A."/>
            <person name="Hensen N."/>
            <person name="Bonometti L."/>
            <person name="Westerberg I."/>
            <person name="Brannstrom I.O."/>
            <person name="Guillou S."/>
            <person name="Cros-Aarteil S."/>
            <person name="Calhoun S."/>
            <person name="Haridas S."/>
            <person name="Kuo A."/>
            <person name="Mondo S."/>
            <person name="Pangilinan J."/>
            <person name="Riley R."/>
            <person name="Labutti K."/>
            <person name="Andreopoulos B."/>
            <person name="Lipzen A."/>
            <person name="Chen C."/>
            <person name="Yanf M."/>
            <person name="Daum C."/>
            <person name="Ng V."/>
            <person name="Clum A."/>
            <person name="Ohm R."/>
            <person name="Martin F."/>
            <person name="Silar P."/>
            <person name="Natvig D."/>
            <person name="Lalanne C."/>
            <person name="Gautier V."/>
            <person name="Ament-Velasquez S.L."/>
            <person name="Kruys A."/>
            <person name="Hutchinson M.I."/>
            <person name="Powell A.J."/>
            <person name="Barry K."/>
            <person name="Miller A.N."/>
            <person name="Grigoriev I.V."/>
            <person name="Debuchy R."/>
            <person name="Gladieux P."/>
            <person name="Thoren M.H."/>
            <person name="Johannesson H."/>
        </authorList>
    </citation>
    <scope>NUCLEOTIDE SEQUENCE</scope>
    <source>
        <strain evidence="2">PSN309</strain>
    </source>
</reference>
<feature type="region of interest" description="Disordered" evidence="1">
    <location>
        <begin position="686"/>
        <end position="708"/>
    </location>
</feature>
<sequence length="739" mass="84693">MASFNGLIYPLSNQERAAIQFGNWDDREERIRIIEHWGLSDFASEPGLPTDFSRWRTTDKYVYTVLLNEIQEGRDLARAFGLIDDPAEAQEVQRQLIRDCKANAIRLPEEYLALRLAREAFNTNARQEWSRFTHQARAQVLRLAWSDILPRHKPDLYDGFHLQAQNSETQNPDRLWTAVDAYCRPFINIEDLVQGDNMLNFLDQRIANEPSVFAYSDLEAARIARLSRAVPFAWLALGTIDMAARCRRIRRFRLHPGRGTPESVGSNDENLEDTIPQEQADYGHVELMSNLEWSFRGNAVLCGDEMCINDGALVLKIQLQILVGLNRFVQLLTTNSWHPQPLSLGARHPQPRSLRQPSRPPQGTYRAEDQPDSVSSAVVTNQHRPLTDTFAALADIADHECNEAEASLLRLQRDVDFFLGQIDQRILNSPENVVLDRNGNKRPITMRTWHAHTCTMIADAYTRYIHWYLLQETLHRAETQADTDAVEKILYEMRWLLREIMYRRLVCNIHYAAATSPGFTHLYQRHRISGRVRMKPGGHYHGEDATFLCSIASIYAHPDQPLIEPLEDILEEVHAHAVASHSAHSAATGRNRRDEPFSPLLRGYLSEASALHRITAQLKFQYPRVFSSHDGLVGSPPPPGSTLETSHKDFKKRTLATLETLARTLHRRNLGGVGEWAEACSRRNRLNPRNHRRPQAEGDANSEADSKERDHKAVWAWVEHQFLRAQDEQLNTWLEAVWS</sequence>
<dbReference type="PANTHER" id="PTHR40788">
    <property type="entry name" value="CLR5 DOMAIN-CONTAINING PROTEIN-RELATED"/>
    <property type="match status" value="1"/>
</dbReference>
<dbReference type="PANTHER" id="PTHR40788:SF2">
    <property type="entry name" value="CLR5 DOMAIN-CONTAINING PROTEIN"/>
    <property type="match status" value="1"/>
</dbReference>
<dbReference type="EMBL" id="MU864473">
    <property type="protein sequence ID" value="KAK4184804.1"/>
    <property type="molecule type" value="Genomic_DNA"/>
</dbReference>
<evidence type="ECO:0000256" key="1">
    <source>
        <dbReference type="SAM" id="MobiDB-lite"/>
    </source>
</evidence>
<gene>
    <name evidence="2" type="ORF">QBC35DRAFT_539323</name>
</gene>
<dbReference type="AlphaFoldDB" id="A0AAN6WMJ1"/>
<evidence type="ECO:0000313" key="2">
    <source>
        <dbReference type="EMBL" id="KAK4184804.1"/>
    </source>
</evidence>
<reference evidence="2" key="1">
    <citation type="journal article" date="2023" name="Mol. Phylogenet. Evol.">
        <title>Genome-scale phylogeny and comparative genomics of the fungal order Sordariales.</title>
        <authorList>
            <person name="Hensen N."/>
            <person name="Bonometti L."/>
            <person name="Westerberg I."/>
            <person name="Brannstrom I.O."/>
            <person name="Guillou S."/>
            <person name="Cros-Aarteil S."/>
            <person name="Calhoun S."/>
            <person name="Haridas S."/>
            <person name="Kuo A."/>
            <person name="Mondo S."/>
            <person name="Pangilinan J."/>
            <person name="Riley R."/>
            <person name="LaButti K."/>
            <person name="Andreopoulos B."/>
            <person name="Lipzen A."/>
            <person name="Chen C."/>
            <person name="Yan M."/>
            <person name="Daum C."/>
            <person name="Ng V."/>
            <person name="Clum A."/>
            <person name="Steindorff A."/>
            <person name="Ohm R.A."/>
            <person name="Martin F."/>
            <person name="Silar P."/>
            <person name="Natvig D.O."/>
            <person name="Lalanne C."/>
            <person name="Gautier V."/>
            <person name="Ament-Velasquez S.L."/>
            <person name="Kruys A."/>
            <person name="Hutchinson M.I."/>
            <person name="Powell A.J."/>
            <person name="Barry K."/>
            <person name="Miller A.N."/>
            <person name="Grigoriev I.V."/>
            <person name="Debuchy R."/>
            <person name="Gladieux P."/>
            <person name="Hiltunen Thoren M."/>
            <person name="Johannesson H."/>
        </authorList>
    </citation>
    <scope>NUCLEOTIDE SEQUENCE</scope>
    <source>
        <strain evidence="2">PSN309</strain>
    </source>
</reference>
<name>A0AAN6WMJ1_9PEZI</name>
<feature type="region of interest" description="Disordered" evidence="1">
    <location>
        <begin position="340"/>
        <end position="380"/>
    </location>
</feature>
<dbReference type="Proteomes" id="UP001302126">
    <property type="component" value="Unassembled WGS sequence"/>
</dbReference>